<feature type="chain" id="PRO_5012521601" description="4-hydroxy-3-methylbut-2-enyl diphosphate reductase" evidence="1">
    <location>
        <begin position="24"/>
        <end position="270"/>
    </location>
</feature>
<dbReference type="OrthoDB" id="5496723at2"/>
<reference evidence="2 3" key="2">
    <citation type="submission" date="2016-12" db="EMBL/GenBank/DDBJ databases">
        <title>Draft Genome Sequence of Cystobacter ferrugineus Strain Cbfe23.</title>
        <authorList>
            <person name="Akbar S."/>
            <person name="Dowd S.E."/>
            <person name="Stevens D.C."/>
        </authorList>
    </citation>
    <scope>NUCLEOTIDE SEQUENCE [LARGE SCALE GENOMIC DNA]</scope>
    <source>
        <strain evidence="2 3">Cbfe23</strain>
    </source>
</reference>
<dbReference type="Proteomes" id="UP000182229">
    <property type="component" value="Unassembled WGS sequence"/>
</dbReference>
<gene>
    <name evidence="2" type="ORF">BON30_31235</name>
</gene>
<protein>
    <recommendedName>
        <fullName evidence="4">4-hydroxy-3-methylbut-2-enyl diphosphate reductase</fullName>
    </recommendedName>
</protein>
<evidence type="ECO:0000313" key="2">
    <source>
        <dbReference type="EMBL" id="OJH36965.1"/>
    </source>
</evidence>
<accession>A0A1L9B3W9</accession>
<dbReference type="RefSeq" id="WP_071902115.1">
    <property type="nucleotide sequence ID" value="NZ_MPIN01000009.1"/>
</dbReference>
<dbReference type="EMBL" id="MPIN01000009">
    <property type="protein sequence ID" value="OJH36965.1"/>
    <property type="molecule type" value="Genomic_DNA"/>
</dbReference>
<keyword evidence="1" id="KW-0732">Signal</keyword>
<keyword evidence="3" id="KW-1185">Reference proteome</keyword>
<name>A0A1L9B3W9_9BACT</name>
<evidence type="ECO:0000313" key="3">
    <source>
        <dbReference type="Proteomes" id="UP000182229"/>
    </source>
</evidence>
<evidence type="ECO:0000256" key="1">
    <source>
        <dbReference type="SAM" id="SignalP"/>
    </source>
</evidence>
<reference evidence="3" key="1">
    <citation type="submission" date="2016-11" db="EMBL/GenBank/DDBJ databases">
        <authorList>
            <person name="Shukria A."/>
            <person name="Stevens D.C."/>
        </authorList>
    </citation>
    <scope>NUCLEOTIDE SEQUENCE [LARGE SCALE GENOMIC DNA]</scope>
    <source>
        <strain evidence="3">Cbfe23</strain>
    </source>
</reference>
<feature type="signal peptide" evidence="1">
    <location>
        <begin position="1"/>
        <end position="23"/>
    </location>
</feature>
<dbReference type="AlphaFoldDB" id="A0A1L9B3W9"/>
<comment type="caution">
    <text evidence="2">The sequence shown here is derived from an EMBL/GenBank/DDBJ whole genome shotgun (WGS) entry which is preliminary data.</text>
</comment>
<organism evidence="2 3">
    <name type="scientific">Cystobacter ferrugineus</name>
    <dbReference type="NCBI Taxonomy" id="83449"/>
    <lineage>
        <taxon>Bacteria</taxon>
        <taxon>Pseudomonadati</taxon>
        <taxon>Myxococcota</taxon>
        <taxon>Myxococcia</taxon>
        <taxon>Myxococcales</taxon>
        <taxon>Cystobacterineae</taxon>
        <taxon>Archangiaceae</taxon>
        <taxon>Cystobacter</taxon>
    </lineage>
</organism>
<evidence type="ECO:0008006" key="4">
    <source>
        <dbReference type="Google" id="ProtNLM"/>
    </source>
</evidence>
<sequence>MKVTSLFFSLLTWVLLAAPTAFAEPAITGTWTADVKKDTLELFLRTSTEKPKTTQQLNMTVPLASFQGLSTADGGTAPFRLEREAGVFSFEGRFSDAKGAGHLRFTPKEEYVRAMAALGYSAIAPDKHYLLAVFDITPARVKELSALGFKDISLDELVQVGIFQVTPGYIQSLAQHGYTKLTLPKLIQSRIHGVTPERIRALAAEGYKALELEDLLAMSIHGVTPEFIREMREAGYAKLTPEELVKLRIHGIDAKFVRALSDGRETHKKE</sequence>
<proteinExistence type="predicted"/>
<dbReference type="STRING" id="83449.BON30_31235"/>